<feature type="domain" description="SEC7" evidence="7">
    <location>
        <begin position="744"/>
        <end position="932"/>
    </location>
</feature>
<evidence type="ECO:0000256" key="2">
    <source>
        <dbReference type="ARBA" id="ARBA00022490"/>
    </source>
</evidence>
<feature type="compositionally biased region" description="Polar residues" evidence="6">
    <location>
        <begin position="384"/>
        <end position="404"/>
    </location>
</feature>
<feature type="compositionally biased region" description="Polar residues" evidence="6">
    <location>
        <begin position="81"/>
        <end position="93"/>
    </location>
</feature>
<dbReference type="SMART" id="SM00222">
    <property type="entry name" value="Sec7"/>
    <property type="match status" value="1"/>
</dbReference>
<dbReference type="PANTHER" id="PTHR10663:SF375">
    <property type="entry name" value="LD29171P"/>
    <property type="match status" value="1"/>
</dbReference>
<dbReference type="Gene3D" id="1.10.1000.11">
    <property type="entry name" value="Arf Nucleotide-binding Site Opener,domain 2"/>
    <property type="match status" value="1"/>
</dbReference>
<evidence type="ECO:0000313" key="8">
    <source>
        <dbReference type="EMBL" id="KAH3677036.1"/>
    </source>
</evidence>
<evidence type="ECO:0000256" key="3">
    <source>
        <dbReference type="ARBA" id="ARBA00022927"/>
    </source>
</evidence>
<dbReference type="EMBL" id="JAEUBF010000556">
    <property type="protein sequence ID" value="KAH3677036.1"/>
    <property type="molecule type" value="Genomic_DNA"/>
</dbReference>
<evidence type="ECO:0000259" key="7">
    <source>
        <dbReference type="PROSITE" id="PS50190"/>
    </source>
</evidence>
<keyword evidence="1" id="KW-0813">Transport</keyword>
<feature type="region of interest" description="Disordered" evidence="6">
    <location>
        <begin position="384"/>
        <end position="409"/>
    </location>
</feature>
<dbReference type="GO" id="GO:0015031">
    <property type="term" value="P:protein transport"/>
    <property type="evidence" value="ECO:0007669"/>
    <property type="project" value="UniProtKB-KW"/>
</dbReference>
<dbReference type="InterPro" id="IPR023394">
    <property type="entry name" value="Sec7_C_sf"/>
</dbReference>
<reference evidence="8" key="1">
    <citation type="journal article" date="2021" name="Open Biol.">
        <title>Shared evolutionary footprints suggest mitochondrial oxidative damage underlies multiple complex I losses in fungi.</title>
        <authorList>
            <person name="Schikora-Tamarit M.A."/>
            <person name="Marcet-Houben M."/>
            <person name="Nosek J."/>
            <person name="Gabaldon T."/>
        </authorList>
    </citation>
    <scope>NUCLEOTIDE SEQUENCE</scope>
    <source>
        <strain evidence="8">CBS6341</strain>
    </source>
</reference>
<evidence type="ECO:0000256" key="4">
    <source>
        <dbReference type="ARBA" id="ARBA00023136"/>
    </source>
</evidence>
<dbReference type="Pfam" id="PF20252">
    <property type="entry name" value="BIG2_C"/>
    <property type="match status" value="1"/>
</dbReference>
<evidence type="ECO:0000256" key="1">
    <source>
        <dbReference type="ARBA" id="ARBA00022448"/>
    </source>
</evidence>
<keyword evidence="3" id="KW-0653">Protein transport</keyword>
<proteinExistence type="predicted"/>
<keyword evidence="9" id="KW-1185">Reference proteome</keyword>
<dbReference type="InterPro" id="IPR000904">
    <property type="entry name" value="Sec7_dom"/>
</dbReference>
<keyword evidence="2" id="KW-0963">Cytoplasm</keyword>
<dbReference type="InterPro" id="IPR035999">
    <property type="entry name" value="Sec7_dom_sf"/>
</dbReference>
<feature type="compositionally biased region" description="Acidic residues" evidence="6">
    <location>
        <begin position="67"/>
        <end position="78"/>
    </location>
</feature>
<dbReference type="Gene3D" id="1.10.220.20">
    <property type="match status" value="1"/>
</dbReference>
<reference evidence="8" key="2">
    <citation type="submission" date="2021-01" db="EMBL/GenBank/DDBJ databases">
        <authorList>
            <person name="Schikora-Tamarit M.A."/>
        </authorList>
    </citation>
    <scope>NUCLEOTIDE SEQUENCE</scope>
    <source>
        <strain evidence="8">CBS6341</strain>
    </source>
</reference>
<dbReference type="InterPro" id="IPR016024">
    <property type="entry name" value="ARM-type_fold"/>
</dbReference>
<sequence length="1839" mass="207030">MVEEHSTEQIQPVVEPENKQDIVEGSTNDSNTIISKDDHNDESLTSNDISNSHTKSQVQDNGKDTTDQQDQEVSDPEVFESHNNINGQNTTDQIDIEEINNVENDLSQPPEEDVADVDTSSDIPTPLPKVNVEVENSNNNHERHHSITSTVSGVSHPNNAHISFVKTAITSISEHKDVKKNQNLLNSTSKTLEKLQSGFDSYLVFESLSLAIESKSVDVILLALDCISKIFTFQLFESIQVPAPNRNEGKPDLPANDDQIENTVSSSSSSSSKVNLIDAAIEVIASSFEGEGTDERIEIQVTRALVAAALNEQLPPHGAILLRAVRQIYNIFILSLSPANQGIAQASLTQIVNVIFERVEKLPYNPSTKSGIPLKSDSNLTLNEQGSRLSRQGSTSNSFQQNNGTEEEPLTLQNLKDLNDEQEKIVDQENVTEDENEQIVKDAFLLFRAMCKLSVKTLESESLDMRSHAVRSKLISLHIIHSIIKEHIDVFLSNNILIHSSSSKDSTIFVDAVRQYLCLTISRNAASSISPVFETTLEIFWLIVSNLRSQFKREIPVFLNEIYFPVAELKTSTSHQKRYFLIVIQRLSNDPRALIEFYLNYDCDPSLPNICEKITDYLTKLALTRVDITPSQKAAYKEHETKSIATYNLSQLPLLSISKLSSQTAILDNNAFPIEYALKITSLNSIVGIIRSLNSWAQKGLTSDARSSSWLAATRKRSSTNGSALQLSSPITSNFPEEVDDPLEFENLKQRKTALQEGIRQFNFKPKKGLVYLTKEGFIADGKPETIANFLLEQPGLDKAVIGEYLGEGDEANIAIMHAFVDSMDFANSSFVDAMRTFLQAFRLPGESQKIDRYMLKFAERYLDGNPGVFANADTAYVLAYSVVMLNTDQHSKNVKHRMTIEDFIKNNRGIDDGKSLQDSYLINIFNEISSNEIKLQSEQHAALLAGDILPPQQSFGLFSGRDVTREAYNQASKEISVKTEKLFKNLGRSKRGHIFYSASHVEHVRSIFDTLWMSFLAALTTPFKDLDDKDTTKICLEGIKLSVGISCIFELDYARTSFVGALIQFANASNYQDLKDKNIEAIILLLKIAETNGNLLKDSWKDILTLISQVERLQLIAQGIHADSLPDVSNARVHRTSIDSQRTTNSSNYGFFGFGKKASLSEQAQSNHQNQQLNHAIGQRLISTELSIAIDKVFTQSAQLNGTAIIDFIKALAGVASEEIESSLDSSTPRTFSLQKVIDVCYYNMGRIRLEWSPIWAVIGGCFNNIGTKHNLSIVFFALDSLRQLSVRFLDIEELAGFKFQEDFLKPFDYILQNSKNDQVSEMVLNCLENLIKVKGEKIKSGWKSIFAALKRSAQESNEKIVSKTLEISLLVYKDFADNLLAYDDACPELISVLKEISGNSKYQKIALHSLQTIKVINVKIAETTLDSKDGKFVLRNRKDIFTDLWYPALSSFNEVIMTGDDLEIRSRALNYLFDVLVQFGNRFEEDFWDRVCTNLLFPIFSVLSKHWEINQFNSHDDLSVWLSTTLIQALRNMIALFTHYFYALNKMMDGYLGLLISCICQENDTIARIGRSCFQQLITQNMEKFTQEHWDRVTEAFEKLFDLTTAKELLEADPLRQGSDETIDGTKEDSIQKTKAKNAIVVKCILQLLMIETLSELYDNEVFYDLIPYTNLLRLSSLLEKSFRFARSFNDDYNLRVRLFNSGVTEKLPNLLKQESSSAAVYIGATFKLYSDSKKITPKQKDIISASLIPMCGSIVERYAQLDDATQQRNITTWRPVVVEILQGYCELEEKDFDKNCPHLYDLVLNILDKSVPSELRAAIKAFFARVGDVYIKDDKD</sequence>
<dbReference type="Pfam" id="PF01369">
    <property type="entry name" value="Sec7"/>
    <property type="match status" value="1"/>
</dbReference>
<dbReference type="InterPro" id="IPR015403">
    <property type="entry name" value="Mon2/Sec7/BIG1-like_HDS"/>
</dbReference>
<dbReference type="SUPFAM" id="SSF48425">
    <property type="entry name" value="Sec7 domain"/>
    <property type="match status" value="1"/>
</dbReference>
<dbReference type="Pfam" id="PF12783">
    <property type="entry name" value="Sec7-like_HUS"/>
    <property type="match status" value="1"/>
</dbReference>
<dbReference type="PROSITE" id="PS50190">
    <property type="entry name" value="SEC7"/>
    <property type="match status" value="1"/>
</dbReference>
<dbReference type="Proteomes" id="UP000769528">
    <property type="component" value="Unassembled WGS sequence"/>
</dbReference>
<accession>A0A9P8PRP9</accession>
<organism evidence="8 9">
    <name type="scientific">Wickerhamomyces mucosus</name>
    <dbReference type="NCBI Taxonomy" id="1378264"/>
    <lineage>
        <taxon>Eukaryota</taxon>
        <taxon>Fungi</taxon>
        <taxon>Dikarya</taxon>
        <taxon>Ascomycota</taxon>
        <taxon>Saccharomycotina</taxon>
        <taxon>Saccharomycetes</taxon>
        <taxon>Phaffomycetales</taxon>
        <taxon>Wickerhamomycetaceae</taxon>
        <taxon>Wickerhamomyces</taxon>
    </lineage>
</organism>
<dbReference type="Pfam" id="PF16213">
    <property type="entry name" value="DCB"/>
    <property type="match status" value="1"/>
</dbReference>
<dbReference type="InterPro" id="IPR046455">
    <property type="entry name" value="Sec7/BIG1-like_C"/>
</dbReference>
<dbReference type="CDD" id="cd00171">
    <property type="entry name" value="Sec7"/>
    <property type="match status" value="1"/>
</dbReference>
<dbReference type="PANTHER" id="PTHR10663">
    <property type="entry name" value="GUANYL-NUCLEOTIDE EXCHANGE FACTOR"/>
    <property type="match status" value="1"/>
</dbReference>
<comment type="subcellular location">
    <subcellularLocation>
        <location evidence="5">Cytoplasmic vesicle</location>
        <location evidence="5">COPI-coated vesicle membrane</location>
    </subcellularLocation>
</comment>
<feature type="compositionally biased region" description="Polar residues" evidence="6">
    <location>
        <begin position="43"/>
        <end position="60"/>
    </location>
</feature>
<evidence type="ECO:0000256" key="6">
    <source>
        <dbReference type="SAM" id="MobiDB-lite"/>
    </source>
</evidence>
<keyword evidence="4" id="KW-0472">Membrane</keyword>
<dbReference type="FunFam" id="1.10.1000.11:FF:000003">
    <property type="entry name" value="Brefeldin A-inhibited guanine nucleotide-exchange protein 1"/>
    <property type="match status" value="1"/>
</dbReference>
<protein>
    <recommendedName>
        <fullName evidence="7">SEC7 domain-containing protein</fullName>
    </recommendedName>
</protein>
<dbReference type="InterPro" id="IPR032629">
    <property type="entry name" value="DCB_dom"/>
</dbReference>
<evidence type="ECO:0000256" key="5">
    <source>
        <dbReference type="ARBA" id="ARBA00060451"/>
    </source>
</evidence>
<name>A0A9P8PRP9_9ASCO</name>
<dbReference type="Pfam" id="PF09324">
    <property type="entry name" value="Sec7-like_HDS"/>
    <property type="match status" value="1"/>
</dbReference>
<dbReference type="SUPFAM" id="SSF48371">
    <property type="entry name" value="ARM repeat"/>
    <property type="match status" value="1"/>
</dbReference>
<dbReference type="OrthoDB" id="18431at2759"/>
<dbReference type="InterPro" id="IPR032691">
    <property type="entry name" value="Mon2/Sec7/BIG1-like_HUS"/>
</dbReference>
<feature type="compositionally biased region" description="Polar residues" evidence="6">
    <location>
        <begin position="25"/>
        <end position="34"/>
    </location>
</feature>
<dbReference type="GO" id="GO:0005085">
    <property type="term" value="F:guanyl-nucleotide exchange factor activity"/>
    <property type="evidence" value="ECO:0007669"/>
    <property type="project" value="InterPro"/>
</dbReference>
<dbReference type="FunFam" id="1.10.220.20:FF:000002">
    <property type="entry name" value="Brefeldin A-inhibited guanine nucleotide-exchange protein 1"/>
    <property type="match status" value="1"/>
</dbReference>
<evidence type="ECO:0000313" key="9">
    <source>
        <dbReference type="Proteomes" id="UP000769528"/>
    </source>
</evidence>
<dbReference type="GO" id="GO:0030663">
    <property type="term" value="C:COPI-coated vesicle membrane"/>
    <property type="evidence" value="ECO:0007669"/>
    <property type="project" value="UniProtKB-SubCell"/>
</dbReference>
<dbReference type="GO" id="GO:0032012">
    <property type="term" value="P:regulation of ARF protein signal transduction"/>
    <property type="evidence" value="ECO:0007669"/>
    <property type="project" value="InterPro"/>
</dbReference>
<gene>
    <name evidence="8" type="ORF">WICMUC_001942</name>
</gene>
<comment type="caution">
    <text evidence="8">The sequence shown here is derived from an EMBL/GenBank/DDBJ whole genome shotgun (WGS) entry which is preliminary data.</text>
</comment>
<feature type="region of interest" description="Disordered" evidence="6">
    <location>
        <begin position="1"/>
        <end position="128"/>
    </location>
</feature>
<feature type="region of interest" description="Disordered" evidence="6">
    <location>
        <begin position="246"/>
        <end position="270"/>
    </location>
</feature>